<organism evidence="1 2">
    <name type="scientific">Racocetra persica</name>
    <dbReference type="NCBI Taxonomy" id="160502"/>
    <lineage>
        <taxon>Eukaryota</taxon>
        <taxon>Fungi</taxon>
        <taxon>Fungi incertae sedis</taxon>
        <taxon>Mucoromycota</taxon>
        <taxon>Glomeromycotina</taxon>
        <taxon>Glomeromycetes</taxon>
        <taxon>Diversisporales</taxon>
        <taxon>Gigasporaceae</taxon>
        <taxon>Racocetra</taxon>
    </lineage>
</organism>
<evidence type="ECO:0000313" key="1">
    <source>
        <dbReference type="EMBL" id="CAG8755518.1"/>
    </source>
</evidence>
<dbReference type="Proteomes" id="UP000789920">
    <property type="component" value="Unassembled WGS sequence"/>
</dbReference>
<reference evidence="1" key="1">
    <citation type="submission" date="2021-06" db="EMBL/GenBank/DDBJ databases">
        <authorList>
            <person name="Kallberg Y."/>
            <person name="Tangrot J."/>
            <person name="Rosling A."/>
        </authorList>
    </citation>
    <scope>NUCLEOTIDE SEQUENCE</scope>
    <source>
        <strain evidence="1">MA461A</strain>
    </source>
</reference>
<dbReference type="EMBL" id="CAJVQC010034070">
    <property type="protein sequence ID" value="CAG8755518.1"/>
    <property type="molecule type" value="Genomic_DNA"/>
</dbReference>
<proteinExistence type="predicted"/>
<feature type="non-terminal residue" evidence="1">
    <location>
        <position position="1"/>
    </location>
</feature>
<gene>
    <name evidence="1" type="ORF">RPERSI_LOCUS14635</name>
</gene>
<comment type="caution">
    <text evidence="1">The sequence shown here is derived from an EMBL/GenBank/DDBJ whole genome shotgun (WGS) entry which is preliminary data.</text>
</comment>
<sequence length="224" mass="25779">PQTIYPYQPIITRIASILADELNERLIYLLFKRQIKKGVLDDIYDGKYRSENFILAGIIPGPKEPDTSQLQNYFQPIVNELKQLWSGQLFKTALYPVGHMFRCALIQIAYDIPAAHKVTGLALHSSKHACSKWTSKLDYSNYIQDDLSLTNAKHQQIAFQYKISTSKRIIQHAWMNENSPKLGIKQLYEIQNLIDSTPLFADMGHINFKITLSFDTLTADQWKT</sequence>
<keyword evidence="2" id="KW-1185">Reference proteome</keyword>
<name>A0ACA9QL77_9GLOM</name>
<protein>
    <submittedName>
        <fullName evidence="1">132_t:CDS:1</fullName>
    </submittedName>
</protein>
<evidence type="ECO:0000313" key="2">
    <source>
        <dbReference type="Proteomes" id="UP000789920"/>
    </source>
</evidence>
<accession>A0ACA9QL77</accession>